<evidence type="ECO:0000313" key="1">
    <source>
        <dbReference type="EMBL" id="CAB4611226.1"/>
    </source>
</evidence>
<proteinExistence type="predicted"/>
<gene>
    <name evidence="1" type="ORF">UFOPK1874_00432</name>
</gene>
<reference evidence="1" key="1">
    <citation type="submission" date="2020-05" db="EMBL/GenBank/DDBJ databases">
        <authorList>
            <person name="Chiriac C."/>
            <person name="Salcher M."/>
            <person name="Ghai R."/>
            <person name="Kavagutti S V."/>
        </authorList>
    </citation>
    <scope>NUCLEOTIDE SEQUENCE</scope>
</reference>
<accession>A0A6J6HE34</accession>
<dbReference type="AlphaFoldDB" id="A0A6J6HE34"/>
<name>A0A6J6HE34_9ZZZZ</name>
<sequence length="159" mass="16302">MTPDKLAVILFDGQLLLKPLIDTGDPLTSIVNAESAEIVQLMVSLNVISTCVPDDNTVAEAIVGRVTSTAELFVTARAVNDTASLPAVSWIAALEVPASTAGASYATVTTFSLETAFANVSTTVEMDPFAATDATVAGEPSTKTVNALAGARGSRNTSL</sequence>
<dbReference type="EMBL" id="CAEZUX010000031">
    <property type="protein sequence ID" value="CAB4611226.1"/>
    <property type="molecule type" value="Genomic_DNA"/>
</dbReference>
<protein>
    <submittedName>
        <fullName evidence="1">Unannotated protein</fullName>
    </submittedName>
</protein>
<organism evidence="1">
    <name type="scientific">freshwater metagenome</name>
    <dbReference type="NCBI Taxonomy" id="449393"/>
    <lineage>
        <taxon>unclassified sequences</taxon>
        <taxon>metagenomes</taxon>
        <taxon>ecological metagenomes</taxon>
    </lineage>
</organism>